<dbReference type="GO" id="GO:0000428">
    <property type="term" value="C:DNA-directed RNA polymerase complex"/>
    <property type="evidence" value="ECO:0007669"/>
    <property type="project" value="UniProtKB-KW"/>
</dbReference>
<accession>A0A8J2ZJ81</accession>
<dbReference type="EMBL" id="BMJV01000002">
    <property type="protein sequence ID" value="GGG69460.1"/>
    <property type="molecule type" value="Genomic_DNA"/>
</dbReference>
<dbReference type="SUPFAM" id="SSF53448">
    <property type="entry name" value="Nucleotide-diphospho-sugar transferases"/>
    <property type="match status" value="1"/>
</dbReference>
<dbReference type="InterPro" id="IPR029044">
    <property type="entry name" value="Nucleotide-diphossugar_trans"/>
</dbReference>
<evidence type="ECO:0000313" key="1">
    <source>
        <dbReference type="EMBL" id="GGG69460.1"/>
    </source>
</evidence>
<keyword evidence="1" id="KW-0240">DNA-directed RNA polymerase</keyword>
<keyword evidence="2" id="KW-1185">Reference proteome</keyword>
<organism evidence="1 2">
    <name type="scientific">Salipiger pallidus</name>
    <dbReference type="NCBI Taxonomy" id="1775170"/>
    <lineage>
        <taxon>Bacteria</taxon>
        <taxon>Pseudomonadati</taxon>
        <taxon>Pseudomonadota</taxon>
        <taxon>Alphaproteobacteria</taxon>
        <taxon>Rhodobacterales</taxon>
        <taxon>Roseobacteraceae</taxon>
        <taxon>Salipiger</taxon>
    </lineage>
</organism>
<proteinExistence type="predicted"/>
<sequence>MQVIGFCRFSYPATGGFQVEHDDTATRESYLYASARMDERFRHFEAICLPGLKAQTDPDFTFLVLVGTSLPAPYLGRLEALLADFPQARIVARDAGPHRATCQNVINEARNMAQPCLQFRHDDDDAIAVDFVETLREAALDLSALRAKHRLMGLDWNRGYVARPDAQGICAEEGVTPFWGVAQAMAVKPGVKHSIMNFGHNKILNFMPTVSFTDRAMYVRGHNDHNDSRQKKHVKPVALPRLDAAGEALFRERFAIDCDQVRGIFA</sequence>
<dbReference type="InterPro" id="IPR021466">
    <property type="entry name" value="Put_rhamnosyl_transferase"/>
</dbReference>
<dbReference type="Pfam" id="PF11316">
    <property type="entry name" value="Rhamno_transf"/>
    <property type="match status" value="1"/>
</dbReference>
<name>A0A8J2ZJ81_9RHOB</name>
<dbReference type="Proteomes" id="UP000617145">
    <property type="component" value="Unassembled WGS sequence"/>
</dbReference>
<evidence type="ECO:0000313" key="2">
    <source>
        <dbReference type="Proteomes" id="UP000617145"/>
    </source>
</evidence>
<dbReference type="RefSeq" id="WP_188789683.1">
    <property type="nucleotide sequence ID" value="NZ_BMJV01000002.1"/>
</dbReference>
<reference evidence="1" key="1">
    <citation type="journal article" date="2014" name="Int. J. Syst. Evol. Microbiol.">
        <title>Complete genome sequence of Corynebacterium casei LMG S-19264T (=DSM 44701T), isolated from a smear-ripened cheese.</title>
        <authorList>
            <consortium name="US DOE Joint Genome Institute (JGI-PGF)"/>
            <person name="Walter F."/>
            <person name="Albersmeier A."/>
            <person name="Kalinowski J."/>
            <person name="Ruckert C."/>
        </authorList>
    </citation>
    <scope>NUCLEOTIDE SEQUENCE</scope>
    <source>
        <strain evidence="1">CGMCC 1.15762</strain>
    </source>
</reference>
<gene>
    <name evidence="1" type="ORF">GCM10011415_16110</name>
</gene>
<dbReference type="AlphaFoldDB" id="A0A8J2ZJ81"/>
<protein>
    <submittedName>
        <fullName evidence="1">DNA-directed RNA polymerase subunit beta</fullName>
    </submittedName>
</protein>
<comment type="caution">
    <text evidence="1">The sequence shown here is derived from an EMBL/GenBank/DDBJ whole genome shotgun (WGS) entry which is preliminary data.</text>
</comment>
<keyword evidence="1" id="KW-0804">Transcription</keyword>
<reference evidence="1" key="2">
    <citation type="submission" date="2020-09" db="EMBL/GenBank/DDBJ databases">
        <authorList>
            <person name="Sun Q."/>
            <person name="Zhou Y."/>
        </authorList>
    </citation>
    <scope>NUCLEOTIDE SEQUENCE</scope>
    <source>
        <strain evidence="1">CGMCC 1.15762</strain>
    </source>
</reference>